<accession>A0ABT6FAJ0</accession>
<feature type="region of interest" description="Disordered" evidence="10">
    <location>
        <begin position="476"/>
        <end position="496"/>
    </location>
</feature>
<dbReference type="InterPro" id="IPR005215">
    <property type="entry name" value="Trig_fac"/>
</dbReference>
<sequence length="496" mass="55408">MTPGEDNELTTSTSVEEPEGEATSVEPEKRKLDLDVQVKDAGACKKHITITIPRAEIDRQFEESLGALQKEAQVPGFRPGRAPKTLVVKRFKKQVADQVKSTLLMESLEQIDRDYQLNPITQPKLDVAAIELPEEGPLAFDMEVEVRPEFAVPSYQGLKVKRPVRTVTDKDVDVQYERFLERYARIVPKLEGGAEIGDYLTADLTFLREDGAVINEVKEVQFRLQPELRFQDGRIPAMGKALAGIKPEETREADAELGTSVADPSLRGKAVKVKATVHDLKQVQLPEVHHEFLQGIGFDSVEELRGAVRDALVRRIEAQQRQAVRRQVLDALIEATPFELPPDLVSRQEKGTASRLVMELREEGFSPEDIRARQAEIRANAHEMTLRSLKEFFILAKVAEAEDIKVEDEDLELEIEAMAERSGESVRRVRARVDKEGLADAMATQILERRSLDHILKSIEYEDVAADEPDVAVETLDEAATPEAEAPEGDEAAAAE</sequence>
<comment type="catalytic activity">
    <reaction evidence="1 9">
        <text>[protein]-peptidylproline (omega=180) = [protein]-peptidylproline (omega=0)</text>
        <dbReference type="Rhea" id="RHEA:16237"/>
        <dbReference type="Rhea" id="RHEA-COMP:10747"/>
        <dbReference type="Rhea" id="RHEA-COMP:10748"/>
        <dbReference type="ChEBI" id="CHEBI:83833"/>
        <dbReference type="ChEBI" id="CHEBI:83834"/>
        <dbReference type="EC" id="5.2.1.8"/>
    </reaction>
</comment>
<keyword evidence="5 9" id="KW-0697">Rotamase</keyword>
<dbReference type="Gene3D" id="3.30.70.1050">
    <property type="entry name" value="Trigger factor ribosome-binding domain"/>
    <property type="match status" value="1"/>
</dbReference>
<dbReference type="InterPro" id="IPR046357">
    <property type="entry name" value="PPIase_dom_sf"/>
</dbReference>
<evidence type="ECO:0000256" key="5">
    <source>
        <dbReference type="ARBA" id="ARBA00023110"/>
    </source>
</evidence>
<dbReference type="InterPro" id="IPR037041">
    <property type="entry name" value="Trigger_fac_C_sf"/>
</dbReference>
<feature type="region of interest" description="Disordered" evidence="10">
    <location>
        <begin position="1"/>
        <end position="31"/>
    </location>
</feature>
<dbReference type="Pfam" id="PF05698">
    <property type="entry name" value="Trigger_C"/>
    <property type="match status" value="1"/>
</dbReference>
<dbReference type="PIRSF" id="PIRSF003095">
    <property type="entry name" value="Trigger_factor"/>
    <property type="match status" value="1"/>
</dbReference>
<dbReference type="SUPFAM" id="SSF109998">
    <property type="entry name" value="Triger factor/SurA peptide-binding domain-like"/>
    <property type="match status" value="1"/>
</dbReference>
<evidence type="ECO:0000256" key="2">
    <source>
        <dbReference type="ARBA" id="ARBA00005464"/>
    </source>
</evidence>
<dbReference type="HAMAP" id="MF_00303">
    <property type="entry name" value="Trigger_factor_Tig"/>
    <property type="match status" value="1"/>
</dbReference>
<dbReference type="EC" id="5.2.1.8" evidence="3 9"/>
<evidence type="ECO:0000256" key="4">
    <source>
        <dbReference type="ARBA" id="ARBA00016902"/>
    </source>
</evidence>
<evidence type="ECO:0000259" key="12">
    <source>
        <dbReference type="Pfam" id="PF05698"/>
    </source>
</evidence>
<dbReference type="Gene3D" id="1.10.3120.10">
    <property type="entry name" value="Trigger factor, C-terminal domain"/>
    <property type="match status" value="1"/>
</dbReference>
<evidence type="ECO:0000256" key="3">
    <source>
        <dbReference type="ARBA" id="ARBA00013194"/>
    </source>
</evidence>
<evidence type="ECO:0000256" key="6">
    <source>
        <dbReference type="ARBA" id="ARBA00023186"/>
    </source>
</evidence>
<comment type="similarity">
    <text evidence="2 9">Belongs to the FKBP-type PPIase family. Tig subfamily.</text>
</comment>
<reference evidence="13 14" key="1">
    <citation type="submission" date="2023-03" db="EMBL/GenBank/DDBJ databases">
        <title>Paludisphaera mucosa sp. nov. a novel planctomycete from northern fen.</title>
        <authorList>
            <person name="Ivanova A."/>
        </authorList>
    </citation>
    <scope>NUCLEOTIDE SEQUENCE [LARGE SCALE GENOMIC DNA]</scope>
    <source>
        <strain evidence="13 14">Pla2</strain>
    </source>
</reference>
<keyword evidence="9" id="KW-0963">Cytoplasm</keyword>
<keyword evidence="14" id="KW-1185">Reference proteome</keyword>
<keyword evidence="9" id="KW-0132">Cell division</keyword>
<dbReference type="InterPro" id="IPR008881">
    <property type="entry name" value="Trigger_fac_ribosome-bd_bac"/>
</dbReference>
<dbReference type="GO" id="GO:0003755">
    <property type="term" value="F:peptidyl-prolyl cis-trans isomerase activity"/>
    <property type="evidence" value="ECO:0007669"/>
    <property type="project" value="UniProtKB-EC"/>
</dbReference>
<dbReference type="InterPro" id="IPR027304">
    <property type="entry name" value="Trigger_fact/SurA_dom_sf"/>
</dbReference>
<dbReference type="Pfam" id="PF05697">
    <property type="entry name" value="Trigger_N"/>
    <property type="match status" value="1"/>
</dbReference>
<comment type="caution">
    <text evidence="13">The sequence shown here is derived from an EMBL/GenBank/DDBJ whole genome shotgun (WGS) entry which is preliminary data.</text>
</comment>
<feature type="domain" description="Trigger factor ribosome-binding bacterial" evidence="11">
    <location>
        <begin position="36"/>
        <end position="178"/>
    </location>
</feature>
<name>A0ABT6FAJ0_9BACT</name>
<keyword evidence="7 9" id="KW-0413">Isomerase</keyword>
<dbReference type="InterPro" id="IPR036611">
    <property type="entry name" value="Trigger_fac_ribosome-bd_sf"/>
</dbReference>
<evidence type="ECO:0000256" key="1">
    <source>
        <dbReference type="ARBA" id="ARBA00000971"/>
    </source>
</evidence>
<evidence type="ECO:0000256" key="9">
    <source>
        <dbReference type="HAMAP-Rule" id="MF_00303"/>
    </source>
</evidence>
<organism evidence="13 14">
    <name type="scientific">Paludisphaera mucosa</name>
    <dbReference type="NCBI Taxonomy" id="3030827"/>
    <lineage>
        <taxon>Bacteria</taxon>
        <taxon>Pseudomonadati</taxon>
        <taxon>Planctomycetota</taxon>
        <taxon>Planctomycetia</taxon>
        <taxon>Isosphaerales</taxon>
        <taxon>Isosphaeraceae</taxon>
        <taxon>Paludisphaera</taxon>
    </lineage>
</organism>
<evidence type="ECO:0000256" key="8">
    <source>
        <dbReference type="ARBA" id="ARBA00029986"/>
    </source>
</evidence>
<comment type="function">
    <text evidence="9">Involved in protein export. Acts as a chaperone by maintaining the newly synthesized protein in an open conformation. Functions as a peptidyl-prolyl cis-trans isomerase.</text>
</comment>
<dbReference type="Proteomes" id="UP001216907">
    <property type="component" value="Unassembled WGS sequence"/>
</dbReference>
<dbReference type="PANTHER" id="PTHR30560">
    <property type="entry name" value="TRIGGER FACTOR CHAPERONE AND PEPTIDYL-PROLYL CIS/TRANS ISOMERASE"/>
    <property type="match status" value="1"/>
</dbReference>
<keyword evidence="6 9" id="KW-0143">Chaperone</keyword>
<dbReference type="EMBL" id="JARRAG010000002">
    <property type="protein sequence ID" value="MDG3004408.1"/>
    <property type="molecule type" value="Genomic_DNA"/>
</dbReference>
<dbReference type="Gene3D" id="3.10.50.40">
    <property type="match status" value="1"/>
</dbReference>
<protein>
    <recommendedName>
        <fullName evidence="4 9">Trigger factor</fullName>
        <shortName evidence="9">TF</shortName>
        <ecNumber evidence="3 9">5.2.1.8</ecNumber>
    </recommendedName>
    <alternativeName>
        <fullName evidence="8 9">PPIase</fullName>
    </alternativeName>
</protein>
<evidence type="ECO:0000313" key="13">
    <source>
        <dbReference type="EMBL" id="MDG3004408.1"/>
    </source>
</evidence>
<comment type="domain">
    <text evidence="9">Consists of 3 domains; the N-terminus binds the ribosome, the middle domain has PPIase activity, while the C-terminus has intrinsic chaperone activity on its own.</text>
</comment>
<dbReference type="RefSeq" id="WP_277860766.1">
    <property type="nucleotide sequence ID" value="NZ_JARRAG010000002.1"/>
</dbReference>
<dbReference type="NCBIfam" id="TIGR00115">
    <property type="entry name" value="tig"/>
    <property type="match status" value="1"/>
</dbReference>
<keyword evidence="9" id="KW-0131">Cell cycle</keyword>
<evidence type="ECO:0000313" key="14">
    <source>
        <dbReference type="Proteomes" id="UP001216907"/>
    </source>
</evidence>
<feature type="domain" description="Trigger factor C-terminal" evidence="12">
    <location>
        <begin position="300"/>
        <end position="456"/>
    </location>
</feature>
<evidence type="ECO:0000256" key="10">
    <source>
        <dbReference type="SAM" id="MobiDB-lite"/>
    </source>
</evidence>
<evidence type="ECO:0000259" key="11">
    <source>
        <dbReference type="Pfam" id="PF05697"/>
    </source>
</evidence>
<dbReference type="InterPro" id="IPR008880">
    <property type="entry name" value="Trigger_fac_C"/>
</dbReference>
<dbReference type="SUPFAM" id="SSF102735">
    <property type="entry name" value="Trigger factor ribosome-binding domain"/>
    <property type="match status" value="1"/>
</dbReference>
<comment type="subcellular location">
    <subcellularLocation>
        <location evidence="9">Cytoplasm</location>
    </subcellularLocation>
    <text evidence="9">About half TF is bound to the ribosome near the polypeptide exit tunnel while the other half is free in the cytoplasm.</text>
</comment>
<feature type="compositionally biased region" description="Acidic residues" evidence="10">
    <location>
        <begin position="485"/>
        <end position="496"/>
    </location>
</feature>
<gene>
    <name evidence="9 13" type="primary">tig</name>
    <name evidence="13" type="ORF">PZE19_11540</name>
</gene>
<evidence type="ECO:0000256" key="7">
    <source>
        <dbReference type="ARBA" id="ARBA00023235"/>
    </source>
</evidence>
<dbReference type="PANTHER" id="PTHR30560:SF3">
    <property type="entry name" value="TRIGGER FACTOR-LIKE PROTEIN TIG, CHLOROPLASTIC"/>
    <property type="match status" value="1"/>
</dbReference>
<proteinExistence type="inferred from homology"/>
<dbReference type="SUPFAM" id="SSF54534">
    <property type="entry name" value="FKBP-like"/>
    <property type="match status" value="1"/>
</dbReference>